<organism evidence="1">
    <name type="scientific">marine metagenome</name>
    <dbReference type="NCBI Taxonomy" id="408172"/>
    <lineage>
        <taxon>unclassified sequences</taxon>
        <taxon>metagenomes</taxon>
        <taxon>ecological metagenomes</taxon>
    </lineage>
</organism>
<gene>
    <name evidence="1" type="ORF">METZ01_LOCUS272893</name>
</gene>
<name>A0A382K772_9ZZZZ</name>
<dbReference type="AlphaFoldDB" id="A0A382K772"/>
<accession>A0A382K772</accession>
<proteinExistence type="predicted"/>
<reference evidence="1" key="1">
    <citation type="submission" date="2018-05" db="EMBL/GenBank/DDBJ databases">
        <authorList>
            <person name="Lanie J.A."/>
            <person name="Ng W.-L."/>
            <person name="Kazmierczak K.M."/>
            <person name="Andrzejewski T.M."/>
            <person name="Davidsen T.M."/>
            <person name="Wayne K.J."/>
            <person name="Tettelin H."/>
            <person name="Glass J.I."/>
            <person name="Rusch D."/>
            <person name="Podicherti R."/>
            <person name="Tsui H.-C.T."/>
            <person name="Winkler M.E."/>
        </authorList>
    </citation>
    <scope>NUCLEOTIDE SEQUENCE</scope>
</reference>
<protein>
    <submittedName>
        <fullName evidence="1">Uncharacterized protein</fullName>
    </submittedName>
</protein>
<evidence type="ECO:0000313" key="1">
    <source>
        <dbReference type="EMBL" id="SVC20039.1"/>
    </source>
</evidence>
<feature type="non-terminal residue" evidence="1">
    <location>
        <position position="1"/>
    </location>
</feature>
<sequence length="64" mass="7046">VKTVVGDRVSGAEIIDPVWQKMVHWHAVEMHEAARPAAKAALKEKVLAVQNGDRLLKEFESLAA</sequence>
<dbReference type="EMBL" id="UINC01078706">
    <property type="protein sequence ID" value="SVC20039.1"/>
    <property type="molecule type" value="Genomic_DNA"/>
</dbReference>